<evidence type="ECO:0000256" key="4">
    <source>
        <dbReference type="ARBA" id="ARBA00022801"/>
    </source>
</evidence>
<dbReference type="GO" id="GO:0008803">
    <property type="term" value="F:bis(5'-nucleosyl)-tetraphosphatase (symmetrical) activity"/>
    <property type="evidence" value="ECO:0007669"/>
    <property type="project" value="UniProtKB-EC"/>
</dbReference>
<dbReference type="NCBIfam" id="TIGR00488">
    <property type="entry name" value="bis(5'-nucleosyl)-tetraphosphatase (symmetrical) YqeK"/>
    <property type="match status" value="1"/>
</dbReference>
<dbReference type="PANTHER" id="PTHR35795:SF1">
    <property type="entry name" value="BIS(5'-NUCLEOSYL)-TETRAPHOSPHATASE, SYMMETRICAL"/>
    <property type="match status" value="1"/>
</dbReference>
<dbReference type="GO" id="GO:0000166">
    <property type="term" value="F:nucleotide binding"/>
    <property type="evidence" value="ECO:0007669"/>
    <property type="project" value="UniProtKB-KW"/>
</dbReference>
<dbReference type="Proteomes" id="UP000051008">
    <property type="component" value="Unassembled WGS sequence"/>
</dbReference>
<comment type="caution">
    <text evidence="8">The sequence shown here is derived from an EMBL/GenBank/DDBJ whole genome shotgun (WGS) entry which is preliminary data.</text>
</comment>
<dbReference type="InterPro" id="IPR051094">
    <property type="entry name" value="Diverse_Catalytic_Enzymes"/>
</dbReference>
<keyword evidence="5" id="KW-0408">Iron</keyword>
<organism evidence="8 9">
    <name type="scientific">Ligilactobacillus agilis DSM 20509</name>
    <dbReference type="NCBI Taxonomy" id="1423718"/>
    <lineage>
        <taxon>Bacteria</taxon>
        <taxon>Bacillati</taxon>
        <taxon>Bacillota</taxon>
        <taxon>Bacilli</taxon>
        <taxon>Lactobacillales</taxon>
        <taxon>Lactobacillaceae</taxon>
        <taxon>Ligilactobacillus</taxon>
    </lineage>
</organism>
<dbReference type="EMBL" id="AYYP01000019">
    <property type="protein sequence ID" value="KRM65128.1"/>
    <property type="molecule type" value="Genomic_DNA"/>
</dbReference>
<evidence type="ECO:0000313" key="9">
    <source>
        <dbReference type="Proteomes" id="UP000051008"/>
    </source>
</evidence>
<dbReference type="PATRIC" id="fig|1423718.3.peg.1546"/>
<keyword evidence="9" id="KW-1185">Reference proteome</keyword>
<evidence type="ECO:0000256" key="2">
    <source>
        <dbReference type="ARBA" id="ARBA00022723"/>
    </source>
</evidence>
<evidence type="ECO:0000256" key="6">
    <source>
        <dbReference type="ARBA" id="ARBA00049417"/>
    </source>
</evidence>
<dbReference type="PROSITE" id="PS51831">
    <property type="entry name" value="HD"/>
    <property type="match status" value="1"/>
</dbReference>
<dbReference type="NCBIfam" id="TIGR00277">
    <property type="entry name" value="HDIG"/>
    <property type="match status" value="1"/>
</dbReference>
<gene>
    <name evidence="8" type="ORF">FC14_GL001481</name>
</gene>
<keyword evidence="3" id="KW-0547">Nucleotide-binding</keyword>
<dbReference type="AlphaFoldDB" id="A0A0R2ACP3"/>
<dbReference type="GeneID" id="75137648"/>
<comment type="catalytic activity">
    <reaction evidence="6">
        <text>P(1),P(4)-bis(5'-adenosyl) tetraphosphate + H2O = 2 ADP + 2 H(+)</text>
        <dbReference type="Rhea" id="RHEA:24252"/>
        <dbReference type="ChEBI" id="CHEBI:15377"/>
        <dbReference type="ChEBI" id="CHEBI:15378"/>
        <dbReference type="ChEBI" id="CHEBI:58141"/>
        <dbReference type="ChEBI" id="CHEBI:456216"/>
        <dbReference type="EC" id="3.6.1.41"/>
    </reaction>
</comment>
<dbReference type="Gene3D" id="1.10.3210.10">
    <property type="entry name" value="Hypothetical protein af1432"/>
    <property type="match status" value="1"/>
</dbReference>
<dbReference type="RefSeq" id="WP_050611068.1">
    <property type="nucleotide sequence ID" value="NZ_AYYP01000019.1"/>
</dbReference>
<dbReference type="InterPro" id="IPR006674">
    <property type="entry name" value="HD_domain"/>
</dbReference>
<dbReference type="CDD" id="cd00077">
    <property type="entry name" value="HDc"/>
    <property type="match status" value="1"/>
</dbReference>
<evidence type="ECO:0000259" key="7">
    <source>
        <dbReference type="PROSITE" id="PS51831"/>
    </source>
</evidence>
<name>A0A0R2ACP3_9LACO</name>
<accession>A0A0R2ACP3</accession>
<evidence type="ECO:0000256" key="1">
    <source>
        <dbReference type="ARBA" id="ARBA00012506"/>
    </source>
</evidence>
<dbReference type="PANTHER" id="PTHR35795">
    <property type="entry name" value="SLR1885 PROTEIN"/>
    <property type="match status" value="1"/>
</dbReference>
<dbReference type="InterPro" id="IPR005249">
    <property type="entry name" value="YqeK"/>
</dbReference>
<evidence type="ECO:0000256" key="5">
    <source>
        <dbReference type="ARBA" id="ARBA00023004"/>
    </source>
</evidence>
<sequence>MNELIYKEGIFPSNKREELLTRVAASVSEYRYKHILGVEQAARKLALRFNEDEELASIAALVHDYAKERSDADFKQVIMANGLDQDLLNWNNFIWHGVVGAEIIKAELNINDERVLNAVRKHTVGAAVMTTLDKIIYVADFIEAGRDFPGVELARKLAEKDLDLAVAYETKHTLEYLLAQNKTIYPAAILTYNAYVAGKNMEDFNG</sequence>
<dbReference type="InterPro" id="IPR003607">
    <property type="entry name" value="HD/PDEase_dom"/>
</dbReference>
<dbReference type="InterPro" id="IPR006675">
    <property type="entry name" value="HDIG_dom"/>
</dbReference>
<keyword evidence="4" id="KW-0378">Hydrolase</keyword>
<dbReference type="SMART" id="SM00471">
    <property type="entry name" value="HDc"/>
    <property type="match status" value="1"/>
</dbReference>
<keyword evidence="2" id="KW-0479">Metal-binding</keyword>
<dbReference type="EC" id="3.6.1.41" evidence="1"/>
<dbReference type="OrthoDB" id="9782134at2"/>
<dbReference type="GO" id="GO:0046872">
    <property type="term" value="F:metal ion binding"/>
    <property type="evidence" value="ECO:0007669"/>
    <property type="project" value="UniProtKB-KW"/>
</dbReference>
<reference evidence="8 9" key="1">
    <citation type="journal article" date="2015" name="Genome Announc.">
        <title>Expanding the biotechnology potential of lactobacilli through comparative genomics of 213 strains and associated genera.</title>
        <authorList>
            <person name="Sun Z."/>
            <person name="Harris H.M."/>
            <person name="McCann A."/>
            <person name="Guo C."/>
            <person name="Argimon S."/>
            <person name="Zhang W."/>
            <person name="Yang X."/>
            <person name="Jeffery I.B."/>
            <person name="Cooney J.C."/>
            <person name="Kagawa T.F."/>
            <person name="Liu W."/>
            <person name="Song Y."/>
            <person name="Salvetti E."/>
            <person name="Wrobel A."/>
            <person name="Rasinkangas P."/>
            <person name="Parkhill J."/>
            <person name="Rea M.C."/>
            <person name="O'Sullivan O."/>
            <person name="Ritari J."/>
            <person name="Douillard F.P."/>
            <person name="Paul Ross R."/>
            <person name="Yang R."/>
            <person name="Briner A.E."/>
            <person name="Felis G.E."/>
            <person name="de Vos W.M."/>
            <person name="Barrangou R."/>
            <person name="Klaenhammer T.R."/>
            <person name="Caufield P.W."/>
            <person name="Cui Y."/>
            <person name="Zhang H."/>
            <person name="O'Toole P.W."/>
        </authorList>
    </citation>
    <scope>NUCLEOTIDE SEQUENCE [LARGE SCALE GENOMIC DNA]</scope>
    <source>
        <strain evidence="8 9">DSM 20509</strain>
    </source>
</reference>
<evidence type="ECO:0000256" key="3">
    <source>
        <dbReference type="ARBA" id="ARBA00022741"/>
    </source>
</evidence>
<dbReference type="Pfam" id="PF01966">
    <property type="entry name" value="HD"/>
    <property type="match status" value="1"/>
</dbReference>
<protein>
    <recommendedName>
        <fullName evidence="1">bis(5'-nucleosyl)-tetraphosphatase (symmetrical)</fullName>
        <ecNumber evidence="1">3.6.1.41</ecNumber>
    </recommendedName>
</protein>
<evidence type="ECO:0000313" key="8">
    <source>
        <dbReference type="EMBL" id="KRM65128.1"/>
    </source>
</evidence>
<feature type="domain" description="HD" evidence="7">
    <location>
        <begin position="31"/>
        <end position="145"/>
    </location>
</feature>
<dbReference type="SUPFAM" id="SSF109604">
    <property type="entry name" value="HD-domain/PDEase-like"/>
    <property type="match status" value="1"/>
</dbReference>
<proteinExistence type="predicted"/>